<dbReference type="AlphaFoldDB" id="A0A1I7XIW7"/>
<reference evidence="2" key="1">
    <citation type="submission" date="2016-11" db="UniProtKB">
        <authorList>
            <consortium name="WormBaseParasite"/>
        </authorList>
    </citation>
    <scope>IDENTIFICATION</scope>
</reference>
<proteinExistence type="predicted"/>
<keyword evidence="1" id="KW-1185">Reference proteome</keyword>
<dbReference type="WBParaSite" id="Hba_17692">
    <property type="protein sequence ID" value="Hba_17692"/>
    <property type="gene ID" value="Hba_17692"/>
</dbReference>
<name>A0A1I7XIW7_HETBA</name>
<dbReference type="Proteomes" id="UP000095283">
    <property type="component" value="Unplaced"/>
</dbReference>
<sequence length="70" mass="7858">MAITENNHDIHGSDASSICLLQKAEMAVTFCCTSCSEVVLRIQAKDRDGCCRERTTHNYDTAKFAFETIR</sequence>
<protein>
    <submittedName>
        <fullName evidence="2">DUF3795 domain-containing protein</fullName>
    </submittedName>
</protein>
<accession>A0A1I7XIW7</accession>
<evidence type="ECO:0000313" key="1">
    <source>
        <dbReference type="Proteomes" id="UP000095283"/>
    </source>
</evidence>
<evidence type="ECO:0000313" key="2">
    <source>
        <dbReference type="WBParaSite" id="Hba_17692"/>
    </source>
</evidence>
<organism evidence="1 2">
    <name type="scientific">Heterorhabditis bacteriophora</name>
    <name type="common">Entomopathogenic nematode worm</name>
    <dbReference type="NCBI Taxonomy" id="37862"/>
    <lineage>
        <taxon>Eukaryota</taxon>
        <taxon>Metazoa</taxon>
        <taxon>Ecdysozoa</taxon>
        <taxon>Nematoda</taxon>
        <taxon>Chromadorea</taxon>
        <taxon>Rhabditida</taxon>
        <taxon>Rhabditina</taxon>
        <taxon>Rhabditomorpha</taxon>
        <taxon>Strongyloidea</taxon>
        <taxon>Heterorhabditidae</taxon>
        <taxon>Heterorhabditis</taxon>
    </lineage>
</organism>